<evidence type="ECO:0000313" key="2">
    <source>
        <dbReference type="EMBL" id="MED6133086.1"/>
    </source>
</evidence>
<name>A0ABU6S9F3_9FABA</name>
<dbReference type="Proteomes" id="UP001341840">
    <property type="component" value="Unassembled WGS sequence"/>
</dbReference>
<accession>A0ABU6S9F3</accession>
<feature type="compositionally biased region" description="Low complexity" evidence="1">
    <location>
        <begin position="28"/>
        <end position="44"/>
    </location>
</feature>
<comment type="caution">
    <text evidence="2">The sequence shown here is derived from an EMBL/GenBank/DDBJ whole genome shotgun (WGS) entry which is preliminary data.</text>
</comment>
<gene>
    <name evidence="2" type="ORF">PIB30_025050</name>
</gene>
<evidence type="ECO:0000313" key="3">
    <source>
        <dbReference type="Proteomes" id="UP001341840"/>
    </source>
</evidence>
<dbReference type="EMBL" id="JASCZI010060506">
    <property type="protein sequence ID" value="MED6133086.1"/>
    <property type="molecule type" value="Genomic_DNA"/>
</dbReference>
<protein>
    <submittedName>
        <fullName evidence="2">Uncharacterized protein</fullName>
    </submittedName>
</protein>
<organism evidence="2 3">
    <name type="scientific">Stylosanthes scabra</name>
    <dbReference type="NCBI Taxonomy" id="79078"/>
    <lineage>
        <taxon>Eukaryota</taxon>
        <taxon>Viridiplantae</taxon>
        <taxon>Streptophyta</taxon>
        <taxon>Embryophyta</taxon>
        <taxon>Tracheophyta</taxon>
        <taxon>Spermatophyta</taxon>
        <taxon>Magnoliopsida</taxon>
        <taxon>eudicotyledons</taxon>
        <taxon>Gunneridae</taxon>
        <taxon>Pentapetalae</taxon>
        <taxon>rosids</taxon>
        <taxon>fabids</taxon>
        <taxon>Fabales</taxon>
        <taxon>Fabaceae</taxon>
        <taxon>Papilionoideae</taxon>
        <taxon>50 kb inversion clade</taxon>
        <taxon>dalbergioids sensu lato</taxon>
        <taxon>Dalbergieae</taxon>
        <taxon>Pterocarpus clade</taxon>
        <taxon>Stylosanthes</taxon>
    </lineage>
</organism>
<proteinExistence type="predicted"/>
<sequence>MKKWKKSQRREGRNRRSKKGRRGRRLGKPPLSQSPKLSQSLSQGKSRWLSVLANPIVLSCLFSKSLSASFRLLFIVQLVADIGKRLA</sequence>
<reference evidence="2 3" key="1">
    <citation type="journal article" date="2023" name="Plants (Basel)">
        <title>Bridging the Gap: Combining Genomics and Transcriptomics Approaches to Understand Stylosanthes scabra, an Orphan Legume from the Brazilian Caatinga.</title>
        <authorList>
            <person name="Ferreira-Neto J.R.C."/>
            <person name="da Silva M.D."/>
            <person name="Binneck E."/>
            <person name="de Melo N.F."/>
            <person name="da Silva R.H."/>
            <person name="de Melo A.L.T.M."/>
            <person name="Pandolfi V."/>
            <person name="Bustamante F.O."/>
            <person name="Brasileiro-Vidal A.C."/>
            <person name="Benko-Iseppon A.M."/>
        </authorList>
    </citation>
    <scope>NUCLEOTIDE SEQUENCE [LARGE SCALE GENOMIC DNA]</scope>
    <source>
        <tissue evidence="2">Leaves</tissue>
    </source>
</reference>
<feature type="region of interest" description="Disordered" evidence="1">
    <location>
        <begin position="1"/>
        <end position="44"/>
    </location>
</feature>
<keyword evidence="3" id="KW-1185">Reference proteome</keyword>
<feature type="compositionally biased region" description="Basic residues" evidence="1">
    <location>
        <begin position="1"/>
        <end position="27"/>
    </location>
</feature>
<evidence type="ECO:0000256" key="1">
    <source>
        <dbReference type="SAM" id="MobiDB-lite"/>
    </source>
</evidence>